<keyword evidence="2" id="KW-0231">Viral genome packaging</keyword>
<dbReference type="Gene3D" id="1.10.10.1400">
    <property type="entry name" value="Terminase, small subunit, N-terminal DNA-binding domain, HTH motif"/>
    <property type="match status" value="1"/>
</dbReference>
<name>A0A9W5PN76_BACCE</name>
<dbReference type="PANTHER" id="PTHR41328:SF2">
    <property type="entry name" value="TERMINASE SMALL SUBUNIT"/>
    <property type="match status" value="1"/>
</dbReference>
<dbReference type="Proteomes" id="UP000014018">
    <property type="component" value="Unassembled WGS sequence"/>
</dbReference>
<dbReference type="RefSeq" id="WP_016111484.1">
    <property type="nucleotide sequence ID" value="NZ_KB976191.1"/>
</dbReference>
<comment type="caution">
    <text evidence="3">The sequence shown here is derived from an EMBL/GenBank/DDBJ whole genome shotgun (WGS) entry which is preliminary data.</text>
</comment>
<dbReference type="Gene3D" id="6.10.140.2160">
    <property type="match status" value="1"/>
</dbReference>
<accession>A0A9W5PN76</accession>
<dbReference type="Pfam" id="PF03592">
    <property type="entry name" value="Terminase_2"/>
    <property type="match status" value="1"/>
</dbReference>
<evidence type="ECO:0000313" key="4">
    <source>
        <dbReference type="Proteomes" id="UP000014018"/>
    </source>
</evidence>
<evidence type="ECO:0000256" key="1">
    <source>
        <dbReference type="ARBA" id="ARBA00022612"/>
    </source>
</evidence>
<dbReference type="GO" id="GO:0051276">
    <property type="term" value="P:chromosome organization"/>
    <property type="evidence" value="ECO:0007669"/>
    <property type="project" value="InterPro"/>
</dbReference>
<protein>
    <recommendedName>
        <fullName evidence="5">Terminase small subunit</fullName>
    </recommendedName>
</protein>
<sequence>MRLTPKQQAFCDYYIEKGNATEAAKKAGYSEKTAKVIGTENLSKPYLQEYIQKRLEEISSERIADAEEVLMYLTKVIRREELENVVVTVKSSRSWYDDKGKKNTEEVEEPQIVQIPSRLSDSNKAAELLGKRHMMWTEKKEVSITVPTFVDDIPVTEDE</sequence>
<dbReference type="InterPro" id="IPR052404">
    <property type="entry name" value="SPP1-like_terminase"/>
</dbReference>
<evidence type="ECO:0000256" key="2">
    <source>
        <dbReference type="ARBA" id="ARBA00023219"/>
    </source>
</evidence>
<reference evidence="3 4" key="1">
    <citation type="submission" date="2012-12" db="EMBL/GenBank/DDBJ databases">
        <title>The Genome Sequence of Bacillus cereus VD133.</title>
        <authorList>
            <consortium name="The Broad Institute Genome Sequencing Platform"/>
            <consortium name="The Broad Institute Genome Sequencing Center for Infectious Disease"/>
            <person name="Feldgarden M."/>
            <person name="Van der Auwera G.A."/>
            <person name="Mahillon J."/>
            <person name="Duprez V."/>
            <person name="Timmery S."/>
            <person name="Mattelet C."/>
            <person name="Dierick K."/>
            <person name="Sun M."/>
            <person name="Yu Z."/>
            <person name="Zhu L."/>
            <person name="Hu X."/>
            <person name="Shank E.B."/>
            <person name="Swiecicka I."/>
            <person name="Hansen B.M."/>
            <person name="Andrup L."/>
            <person name="Walker B."/>
            <person name="Young S.K."/>
            <person name="Zeng Q."/>
            <person name="Gargeya S."/>
            <person name="Fitzgerald M."/>
            <person name="Haas B."/>
            <person name="Abouelleil A."/>
            <person name="Alvarado L."/>
            <person name="Arachchi H.M."/>
            <person name="Berlin A.M."/>
            <person name="Chapman S.B."/>
            <person name="Dewar J."/>
            <person name="Goldberg J."/>
            <person name="Griggs A."/>
            <person name="Gujja S."/>
            <person name="Hansen M."/>
            <person name="Howarth C."/>
            <person name="Imamovic A."/>
            <person name="Larimer J."/>
            <person name="McCowan C."/>
            <person name="Murphy C."/>
            <person name="Neiman D."/>
            <person name="Pearson M."/>
            <person name="Priest M."/>
            <person name="Roberts A."/>
            <person name="Saif S."/>
            <person name="Shea T."/>
            <person name="Sisk P."/>
            <person name="Sykes S."/>
            <person name="Wortman J."/>
            <person name="Nusbaum C."/>
            <person name="Birren B."/>
        </authorList>
    </citation>
    <scope>NUCLEOTIDE SEQUENCE [LARGE SCALE GENOMIC DNA]</scope>
    <source>
        <strain evidence="3 4">VD133</strain>
    </source>
</reference>
<dbReference type="EMBL" id="AHFB01000084">
    <property type="protein sequence ID" value="EOO30771.1"/>
    <property type="molecule type" value="Genomic_DNA"/>
</dbReference>
<evidence type="ECO:0000313" key="3">
    <source>
        <dbReference type="EMBL" id="EOO30771.1"/>
    </source>
</evidence>
<organism evidence="3 4">
    <name type="scientific">Bacillus cereus VD133</name>
    <dbReference type="NCBI Taxonomy" id="1053233"/>
    <lineage>
        <taxon>Bacteria</taxon>
        <taxon>Bacillati</taxon>
        <taxon>Bacillota</taxon>
        <taxon>Bacilli</taxon>
        <taxon>Bacillales</taxon>
        <taxon>Bacillaceae</taxon>
        <taxon>Bacillus</taxon>
        <taxon>Bacillus cereus group</taxon>
    </lineage>
</organism>
<gene>
    <name evidence="3" type="ORF">IIU_05088</name>
</gene>
<dbReference type="InterPro" id="IPR038713">
    <property type="entry name" value="Terminase_Gp1_N_sf"/>
</dbReference>
<evidence type="ECO:0008006" key="5">
    <source>
        <dbReference type="Google" id="ProtNLM"/>
    </source>
</evidence>
<dbReference type="InterPro" id="IPR005335">
    <property type="entry name" value="Terminase_ssu"/>
</dbReference>
<keyword evidence="1" id="KW-1188">Viral release from host cell</keyword>
<dbReference type="AlphaFoldDB" id="A0A9W5PN76"/>
<dbReference type="PANTHER" id="PTHR41328">
    <property type="entry name" value="TERMINASE SMALL SUBUNIT-RELATED"/>
    <property type="match status" value="1"/>
</dbReference>
<proteinExistence type="predicted"/>